<proteinExistence type="predicted"/>
<evidence type="ECO:0000256" key="1">
    <source>
        <dbReference type="SAM" id="MobiDB-lite"/>
    </source>
</evidence>
<dbReference type="EMBL" id="JH687405">
    <property type="protein sequence ID" value="EIM79356.1"/>
    <property type="molecule type" value="Genomic_DNA"/>
</dbReference>
<dbReference type="AlphaFoldDB" id="R7RVV2"/>
<dbReference type="Proteomes" id="UP000053927">
    <property type="component" value="Unassembled WGS sequence"/>
</dbReference>
<gene>
    <name evidence="2" type="ORF">STEHIDRAFT_163713</name>
</gene>
<dbReference type="GeneID" id="18802417"/>
<dbReference type="KEGG" id="shs:STEHIDRAFT_163713"/>
<reference evidence="3" key="1">
    <citation type="journal article" date="2012" name="Science">
        <title>The Paleozoic origin of enzymatic lignin decomposition reconstructed from 31 fungal genomes.</title>
        <authorList>
            <person name="Floudas D."/>
            <person name="Binder M."/>
            <person name="Riley R."/>
            <person name="Barry K."/>
            <person name="Blanchette R.A."/>
            <person name="Henrissat B."/>
            <person name="Martinez A.T."/>
            <person name="Otillar R."/>
            <person name="Spatafora J.W."/>
            <person name="Yadav J.S."/>
            <person name="Aerts A."/>
            <person name="Benoit I."/>
            <person name="Boyd A."/>
            <person name="Carlson A."/>
            <person name="Copeland A."/>
            <person name="Coutinho P.M."/>
            <person name="de Vries R.P."/>
            <person name="Ferreira P."/>
            <person name="Findley K."/>
            <person name="Foster B."/>
            <person name="Gaskell J."/>
            <person name="Glotzer D."/>
            <person name="Gorecki P."/>
            <person name="Heitman J."/>
            <person name="Hesse C."/>
            <person name="Hori C."/>
            <person name="Igarashi K."/>
            <person name="Jurgens J.A."/>
            <person name="Kallen N."/>
            <person name="Kersten P."/>
            <person name="Kohler A."/>
            <person name="Kuees U."/>
            <person name="Kumar T.K.A."/>
            <person name="Kuo A."/>
            <person name="LaButti K."/>
            <person name="Larrondo L.F."/>
            <person name="Lindquist E."/>
            <person name="Ling A."/>
            <person name="Lombard V."/>
            <person name="Lucas S."/>
            <person name="Lundell T."/>
            <person name="Martin R."/>
            <person name="McLaughlin D.J."/>
            <person name="Morgenstern I."/>
            <person name="Morin E."/>
            <person name="Murat C."/>
            <person name="Nagy L.G."/>
            <person name="Nolan M."/>
            <person name="Ohm R.A."/>
            <person name="Patyshakuliyeva A."/>
            <person name="Rokas A."/>
            <person name="Ruiz-Duenas F.J."/>
            <person name="Sabat G."/>
            <person name="Salamov A."/>
            <person name="Samejima M."/>
            <person name="Schmutz J."/>
            <person name="Slot J.C."/>
            <person name="St John F."/>
            <person name="Stenlid J."/>
            <person name="Sun H."/>
            <person name="Sun S."/>
            <person name="Syed K."/>
            <person name="Tsang A."/>
            <person name="Wiebenga A."/>
            <person name="Young D."/>
            <person name="Pisabarro A."/>
            <person name="Eastwood D.C."/>
            <person name="Martin F."/>
            <person name="Cullen D."/>
            <person name="Grigoriev I.V."/>
            <person name="Hibbett D.S."/>
        </authorList>
    </citation>
    <scope>NUCLEOTIDE SEQUENCE [LARGE SCALE GENOMIC DNA]</scope>
    <source>
        <strain evidence="3">FP-91666</strain>
    </source>
</reference>
<organism evidence="2 3">
    <name type="scientific">Stereum hirsutum (strain FP-91666)</name>
    <name type="common">White-rot fungus</name>
    <dbReference type="NCBI Taxonomy" id="721885"/>
    <lineage>
        <taxon>Eukaryota</taxon>
        <taxon>Fungi</taxon>
        <taxon>Dikarya</taxon>
        <taxon>Basidiomycota</taxon>
        <taxon>Agaricomycotina</taxon>
        <taxon>Agaricomycetes</taxon>
        <taxon>Russulales</taxon>
        <taxon>Stereaceae</taxon>
        <taxon>Stereum</taxon>
    </lineage>
</organism>
<feature type="compositionally biased region" description="Polar residues" evidence="1">
    <location>
        <begin position="194"/>
        <end position="205"/>
    </location>
</feature>
<feature type="region of interest" description="Disordered" evidence="1">
    <location>
        <begin position="146"/>
        <end position="205"/>
    </location>
</feature>
<feature type="compositionally biased region" description="Basic and acidic residues" evidence="1">
    <location>
        <begin position="264"/>
        <end position="281"/>
    </location>
</feature>
<accession>R7RVV2</accession>
<evidence type="ECO:0000313" key="2">
    <source>
        <dbReference type="EMBL" id="EIM79356.1"/>
    </source>
</evidence>
<dbReference type="RefSeq" id="XP_007311498.1">
    <property type="nucleotide sequence ID" value="XM_007311436.1"/>
</dbReference>
<feature type="region of interest" description="Disordered" evidence="1">
    <location>
        <begin position="260"/>
        <end position="312"/>
    </location>
</feature>
<protein>
    <submittedName>
        <fullName evidence="2">Uncharacterized protein</fullName>
    </submittedName>
</protein>
<evidence type="ECO:0000313" key="3">
    <source>
        <dbReference type="Proteomes" id="UP000053927"/>
    </source>
</evidence>
<sequence>MLDIATYYCYPTAATSIPHEMYPTKAPRVPRSPSLCSCGSPVGSDRDSCFCSDACARADALDTLTNTRPSHYRSNSIKHRDKINRIFTDMAGNLIHGTGAAPAALMTQTRSPSAFARDAQTSVGTLSPRMGGDSFGMYARVSPLTERQAKERELSNADPEPAVVPEYSGRSLRAQNEGDFARENEDNDTADCASLSNANPGGSTTPMFNRIQGSFLRMKLQSLRKVSTVENLRSVAPPSQLRIVPPSPFHADVDIDVPESVEEHEERMRIPSPGEKEKLRVPDPSTFSPRSSSSPRSLRHSRSFSGWLDPSPLDLENDVLRALQHLRADQRDVDEELDDAMCRIRNAFHREEDDDD</sequence>
<keyword evidence="3" id="KW-1185">Reference proteome</keyword>
<feature type="compositionally biased region" description="Low complexity" evidence="1">
    <location>
        <begin position="282"/>
        <end position="296"/>
    </location>
</feature>
<name>R7RVV2_STEHR</name>